<dbReference type="EMBL" id="QVLU01000028">
    <property type="protein sequence ID" value="RGE66551.1"/>
    <property type="molecule type" value="Genomic_DNA"/>
</dbReference>
<evidence type="ECO:0000313" key="3">
    <source>
        <dbReference type="Proteomes" id="UP000260812"/>
    </source>
</evidence>
<dbReference type="EMBL" id="QVLV01000019">
    <property type="protein sequence ID" value="RGE56964.1"/>
    <property type="molecule type" value="Genomic_DNA"/>
</dbReference>
<dbReference type="Proteomes" id="UP000260812">
    <property type="component" value="Unassembled WGS sequence"/>
</dbReference>
<dbReference type="SUPFAM" id="SSF101386">
    <property type="entry name" value="all-alpha NTP pyrophosphatases"/>
    <property type="match status" value="1"/>
</dbReference>
<dbReference type="AlphaFoldDB" id="A0A3E3IHZ5"/>
<gene>
    <name evidence="2" type="ORF">DWY69_23830</name>
    <name evidence="1" type="ORF">DXC51_21530</name>
</gene>
<evidence type="ECO:0008006" key="5">
    <source>
        <dbReference type="Google" id="ProtNLM"/>
    </source>
</evidence>
<reference evidence="2 4" key="1">
    <citation type="submission" date="2018-08" db="EMBL/GenBank/DDBJ databases">
        <title>A genome reference for cultivated species of the human gut microbiota.</title>
        <authorList>
            <person name="Zou Y."/>
            <person name="Xue W."/>
            <person name="Luo G."/>
        </authorList>
    </citation>
    <scope>NUCLEOTIDE SEQUENCE [LARGE SCALE GENOMIC DNA]</scope>
    <source>
        <strain evidence="2 4">AF26-4BH</strain>
        <strain evidence="1">TF05-5AC</strain>
    </source>
</reference>
<dbReference type="CDD" id="cd11523">
    <property type="entry name" value="NTP-PPase"/>
    <property type="match status" value="1"/>
</dbReference>
<dbReference type="GeneID" id="97989373"/>
<accession>A0A3E3IHZ5</accession>
<proteinExistence type="predicted"/>
<evidence type="ECO:0000313" key="4">
    <source>
        <dbReference type="Proteomes" id="UP000261166"/>
    </source>
</evidence>
<dbReference type="Proteomes" id="UP000261166">
    <property type="component" value="Unassembled WGS sequence"/>
</dbReference>
<dbReference type="OrthoDB" id="2059719at2"/>
<name>A0A3E3IHZ5_9FIRM</name>
<dbReference type="Gene3D" id="1.10.287.1080">
    <property type="entry name" value="MazG-like"/>
    <property type="match status" value="1"/>
</dbReference>
<organism evidence="2 4">
    <name type="scientific">Eisenbergiella massiliensis</name>
    <dbReference type="NCBI Taxonomy" id="1720294"/>
    <lineage>
        <taxon>Bacteria</taxon>
        <taxon>Bacillati</taxon>
        <taxon>Bacillota</taxon>
        <taxon>Clostridia</taxon>
        <taxon>Lachnospirales</taxon>
        <taxon>Lachnospiraceae</taxon>
        <taxon>Eisenbergiella</taxon>
    </lineage>
</organism>
<evidence type="ECO:0000313" key="2">
    <source>
        <dbReference type="EMBL" id="RGE66551.1"/>
    </source>
</evidence>
<evidence type="ECO:0000313" key="1">
    <source>
        <dbReference type="EMBL" id="RGE56964.1"/>
    </source>
</evidence>
<dbReference type="RefSeq" id="WP_021635486.1">
    <property type="nucleotide sequence ID" value="NZ_CANNOQ010000010.1"/>
</dbReference>
<keyword evidence="3" id="KW-1185">Reference proteome</keyword>
<comment type="caution">
    <text evidence="2">The sequence shown here is derived from an EMBL/GenBank/DDBJ whole genome shotgun (WGS) entry which is preliminary data.</text>
</comment>
<protein>
    <recommendedName>
        <fullName evidence="5">NTP pyrophosphohydrolase MazG putative catalytic core domain-containing protein</fullName>
    </recommendedName>
</protein>
<sequence>MGMTFQEAIQLYRDIYHRFEKVEGKPWGINGAMIELTKQMGDLSKCIMLQENYYSYQGKKPENLKENIGNELADILGQLIRIADCYGIDLEEAHKAARADEDMDLKRRGV</sequence>